<name>A0A6G1C1V3_9ORYZ</name>
<dbReference type="Proteomes" id="UP000479710">
    <property type="component" value="Unassembled WGS sequence"/>
</dbReference>
<dbReference type="EMBL" id="SPHZ02000011">
    <property type="protein sequence ID" value="KAF0893947.1"/>
    <property type="molecule type" value="Genomic_DNA"/>
</dbReference>
<dbReference type="OrthoDB" id="696234at2759"/>
<gene>
    <name evidence="1" type="ORF">E2562_033368</name>
</gene>
<comment type="caution">
    <text evidence="1">The sequence shown here is derived from an EMBL/GenBank/DDBJ whole genome shotgun (WGS) entry which is preliminary data.</text>
</comment>
<protein>
    <submittedName>
        <fullName evidence="1">Uncharacterized protein</fullName>
    </submittedName>
</protein>
<sequence>MARHRIWKAAILQAQRLPRHRCNLAAAGEVAPGERGRGERLAAAREVAVFVRLNLSPPGSVAAAAARDVGSESRKTTTHVAAAARTTSAGRPSVEAMAMAGCEYEHWHQSVDEEEETTPPEHLLAVDAFLEEAVPADMVVAWRLEEEVRLRRGGRPRSSDDGVKEMLRLWAKAMAKKALDNFVNAKAIATRVNC</sequence>
<evidence type="ECO:0000313" key="1">
    <source>
        <dbReference type="EMBL" id="KAF0893947.1"/>
    </source>
</evidence>
<reference evidence="1 2" key="1">
    <citation type="submission" date="2019-11" db="EMBL/GenBank/DDBJ databases">
        <title>Whole genome sequence of Oryza granulata.</title>
        <authorList>
            <person name="Li W."/>
        </authorList>
    </citation>
    <scope>NUCLEOTIDE SEQUENCE [LARGE SCALE GENOMIC DNA]</scope>
    <source>
        <strain evidence="2">cv. Menghai</strain>
        <tissue evidence="1">Leaf</tissue>
    </source>
</reference>
<keyword evidence="2" id="KW-1185">Reference proteome</keyword>
<dbReference type="AlphaFoldDB" id="A0A6G1C1V3"/>
<accession>A0A6G1C1V3</accession>
<organism evidence="1 2">
    <name type="scientific">Oryza meyeriana var. granulata</name>
    <dbReference type="NCBI Taxonomy" id="110450"/>
    <lineage>
        <taxon>Eukaryota</taxon>
        <taxon>Viridiplantae</taxon>
        <taxon>Streptophyta</taxon>
        <taxon>Embryophyta</taxon>
        <taxon>Tracheophyta</taxon>
        <taxon>Spermatophyta</taxon>
        <taxon>Magnoliopsida</taxon>
        <taxon>Liliopsida</taxon>
        <taxon>Poales</taxon>
        <taxon>Poaceae</taxon>
        <taxon>BOP clade</taxon>
        <taxon>Oryzoideae</taxon>
        <taxon>Oryzeae</taxon>
        <taxon>Oryzinae</taxon>
        <taxon>Oryza</taxon>
        <taxon>Oryza meyeriana</taxon>
    </lineage>
</organism>
<evidence type="ECO:0000313" key="2">
    <source>
        <dbReference type="Proteomes" id="UP000479710"/>
    </source>
</evidence>
<proteinExistence type="predicted"/>